<evidence type="ECO:0000313" key="2">
    <source>
        <dbReference type="EMBL" id="PRQ71642.1"/>
    </source>
</evidence>
<proteinExistence type="predicted"/>
<evidence type="ECO:0000313" key="3">
    <source>
        <dbReference type="Proteomes" id="UP000199069"/>
    </source>
</evidence>
<organism evidence="1 3">
    <name type="scientific">Rhodotorula toruloides</name>
    <name type="common">Yeast</name>
    <name type="synonym">Rhodosporidium toruloides</name>
    <dbReference type="NCBI Taxonomy" id="5286"/>
    <lineage>
        <taxon>Eukaryota</taxon>
        <taxon>Fungi</taxon>
        <taxon>Dikarya</taxon>
        <taxon>Basidiomycota</taxon>
        <taxon>Pucciniomycotina</taxon>
        <taxon>Microbotryomycetes</taxon>
        <taxon>Sporidiobolales</taxon>
        <taxon>Sporidiobolaceae</taxon>
        <taxon>Rhodotorula</taxon>
    </lineage>
</organism>
<gene>
    <name evidence="1" type="primary">FGENESH: predicted gene_11.59</name>
    <name evidence="2" type="ORF">AAT19DRAFT_9757</name>
    <name evidence="1" type="ORF">BN2166_0055630</name>
</gene>
<reference evidence="2 4" key="2">
    <citation type="journal article" date="2018" name="Elife">
        <title>Functional genomics of lipid metabolism in the oleaginous yeast Rhodosporidium toruloides.</title>
        <authorList>
            <person name="Coradetti S.T."/>
            <person name="Pinel D."/>
            <person name="Geiselman G."/>
            <person name="Ito M."/>
            <person name="Mondo S."/>
            <person name="Reilly M.C."/>
            <person name="Cheng Y.F."/>
            <person name="Bauer S."/>
            <person name="Grigoriev I."/>
            <person name="Gladden J.M."/>
            <person name="Simmons B.A."/>
            <person name="Brem R."/>
            <person name="Arkin A.P."/>
            <person name="Skerker J.M."/>
        </authorList>
    </citation>
    <scope>NUCLEOTIDE SEQUENCE [LARGE SCALE GENOMIC DNA]</scope>
    <source>
        <strain evidence="2 4">NBRC 0880</strain>
    </source>
</reference>
<dbReference type="EMBL" id="LCTV02000011">
    <property type="protein sequence ID" value="PRQ71642.1"/>
    <property type="molecule type" value="Genomic_DNA"/>
</dbReference>
<evidence type="ECO:0000313" key="4">
    <source>
        <dbReference type="Proteomes" id="UP000239560"/>
    </source>
</evidence>
<dbReference type="EMBL" id="CWKI01000011">
    <property type="protein sequence ID" value="CTR09702.1"/>
    <property type="molecule type" value="Genomic_DNA"/>
</dbReference>
<protein>
    <submittedName>
        <fullName evidence="1">FGENESH: predicted gene_11.59 protein</fullName>
    </submittedName>
</protein>
<evidence type="ECO:0000313" key="1">
    <source>
        <dbReference type="EMBL" id="CTR09702.1"/>
    </source>
</evidence>
<dbReference type="Proteomes" id="UP000199069">
    <property type="component" value="Unassembled WGS sequence"/>
</dbReference>
<accession>A0A0K3CLX2</accession>
<dbReference type="AlphaFoldDB" id="A0A0K3CLX2"/>
<reference evidence="1 3" key="1">
    <citation type="submission" date="2015-07" db="EMBL/GenBank/DDBJ databases">
        <authorList>
            <person name="Cajimat M.N.B."/>
            <person name="Milazzo M.L."/>
            <person name="Fulhorst C.F."/>
        </authorList>
    </citation>
    <scope>NUCLEOTIDE SEQUENCE [LARGE SCALE GENOMIC DNA]</scope>
    <source>
        <strain evidence="1">Single colony</strain>
    </source>
</reference>
<sequence>MPIFAHIEFRCKRVEGVPDDVKAFLENKKFDAVVFLARRATSERKLQLYVAKTGSLIGNASTSKPDPHPCTPDGHEDFRFCTRLAPDVWSQLVPFLPFVCRSGADLPPSAEPTTRKECLGTLVKVLLDDIPPAASYEIGSAYSARGEGWKYEGEDFPAWWLRAPAEV</sequence>
<name>A0A0K3CLX2_RHOTO</name>
<dbReference type="Proteomes" id="UP000239560">
    <property type="component" value="Unassembled WGS sequence"/>
</dbReference>
<keyword evidence="3" id="KW-1185">Reference proteome</keyword>